<keyword evidence="2 4" id="KW-0863">Zinc-finger</keyword>
<organism evidence="6 7">
    <name type="scientific">Monilinia fructicola</name>
    <name type="common">Brown rot fungus</name>
    <name type="synonym">Ciboria fructicola</name>
    <dbReference type="NCBI Taxonomy" id="38448"/>
    <lineage>
        <taxon>Eukaryota</taxon>
        <taxon>Fungi</taxon>
        <taxon>Dikarya</taxon>
        <taxon>Ascomycota</taxon>
        <taxon>Pezizomycotina</taxon>
        <taxon>Leotiomycetes</taxon>
        <taxon>Helotiales</taxon>
        <taxon>Sclerotiniaceae</taxon>
        <taxon>Monilinia</taxon>
    </lineage>
</organism>
<evidence type="ECO:0000256" key="2">
    <source>
        <dbReference type="ARBA" id="ARBA00022771"/>
    </source>
</evidence>
<sequence>MTESLPKCARCPKAGPKACGLCHYIFYCSSRCKKKDAKSHRRVCKTFSELRGICKLPQISSRPATQARLAILFPEDLDTPELIWVMNDQQYCTKDTFSPLFGLEHQYPGLYGAGKDTEPSSKDLGHAVLVDHCEFVQGRYFQRNKCVDRVIADGARHDFNTAARNDWYGPIMIRSAKHYDNASWNTITKKRRQQIAGVQRLTDVDSYYLDIEIEDFHFAVNHLMAFGDGWATVPEYEFTKSTWKDTELDPVLLGVANERFSNHHLESTVAAKICCLGEQEFLGRSKYIKMQIALNHPIYQLYPIDISWMLGLPLLIRPALLKLEKGEEDWRNKQFLESKQHLNINPYQNYSGRYLNLEMNAGSAGWGLPNAQDSFDTVLVARQDQKPLLLEHLETLTMFCYDLAGRMGEFRLQENEHPEQAVIGARERFMREWVCKDGFERFLEAFKAAKVAAGFTAWENVTSPFN</sequence>
<dbReference type="AlphaFoldDB" id="A0A5M9JKC4"/>
<dbReference type="GO" id="GO:0008270">
    <property type="term" value="F:zinc ion binding"/>
    <property type="evidence" value="ECO:0007669"/>
    <property type="project" value="UniProtKB-KW"/>
</dbReference>
<dbReference type="OrthoDB" id="437457at2759"/>
<dbReference type="PROSITE" id="PS50865">
    <property type="entry name" value="ZF_MYND_2"/>
    <property type="match status" value="1"/>
</dbReference>
<dbReference type="SUPFAM" id="SSF144232">
    <property type="entry name" value="HIT/MYND zinc finger-like"/>
    <property type="match status" value="1"/>
</dbReference>
<keyword evidence="1" id="KW-0479">Metal-binding</keyword>
<evidence type="ECO:0000256" key="1">
    <source>
        <dbReference type="ARBA" id="ARBA00022723"/>
    </source>
</evidence>
<dbReference type="Gene3D" id="6.10.140.2220">
    <property type="match status" value="1"/>
</dbReference>
<dbReference type="Pfam" id="PF01753">
    <property type="entry name" value="zf-MYND"/>
    <property type="match status" value="1"/>
</dbReference>
<protein>
    <recommendedName>
        <fullName evidence="5">MYND-type domain-containing protein</fullName>
    </recommendedName>
</protein>
<evidence type="ECO:0000256" key="3">
    <source>
        <dbReference type="ARBA" id="ARBA00022833"/>
    </source>
</evidence>
<dbReference type="EMBL" id="VICG01000007">
    <property type="protein sequence ID" value="KAA8569958.1"/>
    <property type="molecule type" value="Genomic_DNA"/>
</dbReference>
<comment type="caution">
    <text evidence="6">The sequence shown here is derived from an EMBL/GenBank/DDBJ whole genome shotgun (WGS) entry which is preliminary data.</text>
</comment>
<evidence type="ECO:0000313" key="7">
    <source>
        <dbReference type="Proteomes" id="UP000322873"/>
    </source>
</evidence>
<evidence type="ECO:0000313" key="6">
    <source>
        <dbReference type="EMBL" id="KAA8569958.1"/>
    </source>
</evidence>
<dbReference type="InterPro" id="IPR002893">
    <property type="entry name" value="Znf_MYND"/>
</dbReference>
<dbReference type="Proteomes" id="UP000322873">
    <property type="component" value="Unassembled WGS sequence"/>
</dbReference>
<dbReference type="PROSITE" id="PS01360">
    <property type="entry name" value="ZF_MYND_1"/>
    <property type="match status" value="1"/>
</dbReference>
<feature type="domain" description="MYND-type" evidence="5">
    <location>
        <begin position="8"/>
        <end position="44"/>
    </location>
</feature>
<gene>
    <name evidence="6" type="ORF">EYC84_002296</name>
</gene>
<keyword evidence="7" id="KW-1185">Reference proteome</keyword>
<name>A0A5M9JKC4_MONFR</name>
<proteinExistence type="predicted"/>
<accession>A0A5M9JKC4</accession>
<dbReference type="VEuPathDB" id="FungiDB:MFRU_005g01120"/>
<keyword evidence="3" id="KW-0862">Zinc</keyword>
<evidence type="ECO:0000256" key="4">
    <source>
        <dbReference type="PROSITE-ProRule" id="PRU00134"/>
    </source>
</evidence>
<evidence type="ECO:0000259" key="5">
    <source>
        <dbReference type="PROSITE" id="PS50865"/>
    </source>
</evidence>
<reference evidence="6 7" key="1">
    <citation type="submission" date="2019-06" db="EMBL/GenBank/DDBJ databases">
        <title>Genome Sequence of the Brown Rot Fungal Pathogen Monilinia fructicola.</title>
        <authorList>
            <person name="De Miccolis Angelini R.M."/>
            <person name="Landi L."/>
            <person name="Abate D."/>
            <person name="Pollastro S."/>
            <person name="Romanazzi G."/>
            <person name="Faretra F."/>
        </authorList>
    </citation>
    <scope>NUCLEOTIDE SEQUENCE [LARGE SCALE GENOMIC DNA]</scope>
    <source>
        <strain evidence="6 7">Mfrc123</strain>
    </source>
</reference>